<evidence type="ECO:0000313" key="2">
    <source>
        <dbReference type="Proteomes" id="UP000009273"/>
    </source>
</evidence>
<protein>
    <submittedName>
        <fullName evidence="1">Gp251</fullName>
    </submittedName>
</protein>
<name>G3M9Z2_9CAUD</name>
<dbReference type="KEGG" id="vg:18563466"/>
<organism evidence="1 2">
    <name type="scientific">Bacillus phage G</name>
    <dbReference type="NCBI Taxonomy" id="2884420"/>
    <lineage>
        <taxon>Viruses</taxon>
        <taxon>Duplodnaviria</taxon>
        <taxon>Heunggongvirae</taxon>
        <taxon>Uroviricota</taxon>
        <taxon>Caudoviricetes</taxon>
        <taxon>Donellivirus</taxon>
        <taxon>Donellivirus gee</taxon>
    </lineage>
</organism>
<sequence length="177" mass="20237">MKRLIRKASRILYHGTSSIYLDSIKENGIIPNSGNSNSKDSNSSFVYVTNQFKEAKDFADYTVEQKGGNPVVLHLNIDENLLLPDDNVLNYDIFDYDKTLELTEYTEEELKQWAGGSREENSKYYLPFEGHYGDDPILYTPDEDPFKGGGIFDILNLDLAKYPQAITTNEITKIEEF</sequence>
<reference evidence="1 2" key="1">
    <citation type="submission" date="2011-09" db="EMBL/GenBank/DDBJ databases">
        <authorList>
            <person name="Pope W.H."/>
            <person name="Pedulla M.L."/>
            <person name="Ford M.E."/>
            <person name="Peebles C.L."/>
            <person name="Hatfull G.H."/>
            <person name="Hendrix R.W."/>
        </authorList>
    </citation>
    <scope>NUCLEOTIDE SEQUENCE [LARGE SCALE GENOMIC DNA]</scope>
    <source>
        <strain evidence="1">G</strain>
    </source>
</reference>
<gene>
    <name evidence="1" type="primary">251</name>
    <name evidence="1" type="ORF">G_251</name>
</gene>
<dbReference type="Gene3D" id="3.90.175.10">
    <property type="entry name" value="Diphtheria Toxin, domain 1"/>
    <property type="match status" value="1"/>
</dbReference>
<evidence type="ECO:0000313" key="1">
    <source>
        <dbReference type="EMBL" id="AEO93510.1"/>
    </source>
</evidence>
<keyword evidence="2" id="KW-1185">Reference proteome</keyword>
<dbReference type="RefSeq" id="YP_009015554.1">
    <property type="nucleotide sequence ID" value="NC_023719.1"/>
</dbReference>
<dbReference type="GeneID" id="18563466"/>
<proteinExistence type="predicted"/>
<dbReference type="Proteomes" id="UP000009273">
    <property type="component" value="Segment"/>
</dbReference>
<accession>G3M9Z2</accession>
<dbReference type="EMBL" id="JN638751">
    <property type="protein sequence ID" value="AEO93510.1"/>
    <property type="molecule type" value="Genomic_DNA"/>
</dbReference>